<dbReference type="EMBL" id="NFIJ01000020">
    <property type="protein sequence ID" value="OUO03698.1"/>
    <property type="molecule type" value="Genomic_DNA"/>
</dbReference>
<sequence>MTVKNMHSDLDISLFQVKNWEEILGEEFYMTNPLVRYILLAILLLVLFLRTLSWLQYLYLKRELKKRFTKLV</sequence>
<reference evidence="3" key="1">
    <citation type="submission" date="2017-04" db="EMBL/GenBank/DDBJ databases">
        <title>Function of individual gut microbiota members based on whole genome sequencing of pure cultures obtained from chicken caecum.</title>
        <authorList>
            <person name="Medvecky M."/>
            <person name="Cejkova D."/>
            <person name="Polansky O."/>
            <person name="Karasova D."/>
            <person name="Kubasova T."/>
            <person name="Cizek A."/>
            <person name="Rychlik I."/>
        </authorList>
    </citation>
    <scope>NUCLEOTIDE SEQUENCE [LARGE SCALE GENOMIC DNA]</scope>
    <source>
        <strain evidence="3">An42</strain>
    </source>
</reference>
<accession>A0A9Q5SPA7</accession>
<keyword evidence="1" id="KW-0812">Transmembrane</keyword>
<dbReference type="Proteomes" id="UP000195975">
    <property type="component" value="Unassembled WGS sequence"/>
</dbReference>
<gene>
    <name evidence="2" type="ORF">B5F96_15185</name>
</gene>
<comment type="caution">
    <text evidence="2">The sequence shown here is derived from an EMBL/GenBank/DDBJ whole genome shotgun (WGS) entry which is preliminary data.</text>
</comment>
<name>A0A9Q5SPA7_9BACT</name>
<organism evidence="2 3">
    <name type="scientific">Parabacteroides johnsonii</name>
    <dbReference type="NCBI Taxonomy" id="387661"/>
    <lineage>
        <taxon>Bacteria</taxon>
        <taxon>Pseudomonadati</taxon>
        <taxon>Bacteroidota</taxon>
        <taxon>Bacteroidia</taxon>
        <taxon>Bacteroidales</taxon>
        <taxon>Tannerellaceae</taxon>
        <taxon>Parabacteroides</taxon>
    </lineage>
</organism>
<feature type="transmembrane region" description="Helical" evidence="1">
    <location>
        <begin position="37"/>
        <end position="60"/>
    </location>
</feature>
<evidence type="ECO:0000256" key="1">
    <source>
        <dbReference type="SAM" id="Phobius"/>
    </source>
</evidence>
<protein>
    <submittedName>
        <fullName evidence="2">Uncharacterized protein</fullName>
    </submittedName>
</protein>
<proteinExistence type="predicted"/>
<evidence type="ECO:0000313" key="2">
    <source>
        <dbReference type="EMBL" id="OUO03698.1"/>
    </source>
</evidence>
<keyword evidence="1" id="KW-1133">Transmembrane helix</keyword>
<dbReference type="AlphaFoldDB" id="A0A9Q5SPA7"/>
<evidence type="ECO:0000313" key="3">
    <source>
        <dbReference type="Proteomes" id="UP000195975"/>
    </source>
</evidence>
<keyword evidence="1" id="KW-0472">Membrane</keyword>